<keyword evidence="3 6" id="KW-0645">Protease</keyword>
<comment type="catalytic activity">
    <reaction evidence="1">
        <text>an L-aminoacyl-L-amino acid + H2O = 2 an L-alpha-amino acid</text>
        <dbReference type="Rhea" id="RHEA:48940"/>
        <dbReference type="ChEBI" id="CHEBI:15377"/>
        <dbReference type="ChEBI" id="CHEBI:59869"/>
        <dbReference type="ChEBI" id="CHEBI:77460"/>
        <dbReference type="EC" id="3.4.13.19"/>
    </reaction>
</comment>
<name>A0A6C2CAI3_9LACO</name>
<dbReference type="AlphaFoldDB" id="A0A6C2CAI3"/>
<keyword evidence="5 6" id="KW-0224">Dipeptidase</keyword>
<evidence type="ECO:0000256" key="3">
    <source>
        <dbReference type="ARBA" id="ARBA00022670"/>
    </source>
</evidence>
<dbReference type="InterPro" id="IPR047804">
    <property type="entry name" value="C69_dipept_A-like"/>
</dbReference>
<gene>
    <name evidence="7" type="ORF">ESZ50_00180</name>
</gene>
<dbReference type="OrthoDB" id="9764088at2"/>
<reference evidence="7 8" key="1">
    <citation type="submission" date="2019-01" db="EMBL/GenBank/DDBJ databases">
        <title>Weissella sp. nov., a novel lactic acid bacterium isolated from animal feces.</title>
        <authorList>
            <person name="Wang L.-T."/>
        </authorList>
    </citation>
    <scope>NUCLEOTIDE SEQUENCE [LARGE SCALE GENOMIC DNA]</scope>
    <source>
        <strain evidence="7 8">8H-2</strain>
    </source>
</reference>
<organism evidence="7 8">
    <name type="scientific">Weissella muntiaci</name>
    <dbReference type="NCBI Taxonomy" id="2508881"/>
    <lineage>
        <taxon>Bacteria</taxon>
        <taxon>Bacillati</taxon>
        <taxon>Bacillota</taxon>
        <taxon>Bacilli</taxon>
        <taxon>Lactobacillales</taxon>
        <taxon>Lactobacillaceae</taxon>
        <taxon>Weissella</taxon>
    </lineage>
</organism>
<dbReference type="InterPro" id="IPR005322">
    <property type="entry name" value="Peptidase_C69"/>
</dbReference>
<dbReference type="Gene3D" id="3.60.60.10">
    <property type="entry name" value="Penicillin V Acylase, Chain A"/>
    <property type="match status" value="1"/>
</dbReference>
<protein>
    <recommendedName>
        <fullName evidence="6">Dipeptidase</fullName>
        <ecNumber evidence="6">3.4.-.-</ecNumber>
    </recommendedName>
</protein>
<keyword evidence="8" id="KW-1185">Reference proteome</keyword>
<dbReference type="GO" id="GO:0006508">
    <property type="term" value="P:proteolysis"/>
    <property type="evidence" value="ECO:0007669"/>
    <property type="project" value="UniProtKB-KW"/>
</dbReference>
<dbReference type="RefSeq" id="WP_148621573.1">
    <property type="nucleotide sequence ID" value="NZ_SDGZ01000003.1"/>
</dbReference>
<dbReference type="EMBL" id="SDGZ01000003">
    <property type="protein sequence ID" value="TYC50987.1"/>
    <property type="molecule type" value="Genomic_DNA"/>
</dbReference>
<dbReference type="EC" id="3.4.-.-" evidence="6"/>
<dbReference type="GO" id="GO:0070004">
    <property type="term" value="F:cysteine-type exopeptidase activity"/>
    <property type="evidence" value="ECO:0007669"/>
    <property type="project" value="InterPro"/>
</dbReference>
<evidence type="ECO:0000256" key="1">
    <source>
        <dbReference type="ARBA" id="ARBA00001670"/>
    </source>
</evidence>
<evidence type="ECO:0000256" key="6">
    <source>
        <dbReference type="RuleBase" id="RU364089"/>
    </source>
</evidence>
<dbReference type="GO" id="GO:0016805">
    <property type="term" value="F:dipeptidase activity"/>
    <property type="evidence" value="ECO:0007669"/>
    <property type="project" value="UniProtKB-KW"/>
</dbReference>
<comment type="caution">
    <text evidence="7">The sequence shown here is derived from an EMBL/GenBank/DDBJ whole genome shotgun (WGS) entry which is preliminary data.</text>
</comment>
<evidence type="ECO:0000256" key="5">
    <source>
        <dbReference type="ARBA" id="ARBA00022997"/>
    </source>
</evidence>
<keyword evidence="4 6" id="KW-0378">Hydrolase</keyword>
<sequence length="469" mass="52740">MFNFEKYSRAKKTCTTFLAGKNATLDGSTLIARNEDGGEEPNPQIFKVILPAAQPRHYRSAINGFEIDLPEHPLRYTSTPDANDQDGIWAAAGINSENVAMTATETSTTNDRVLTADPFVLTGIGEADITTLVLPYIRSAREGVIRLGELLTNFGTYESNGIAFSDRDEVWYLETIGGHHWAAIRIPDDAYVIAPNRFNIDLFDLHAPDTLSSSDLEDFVNMNNLNPDLTAFNLRHIFGSATIKDTQYNNPRAWFVQKSLNAEPPLDPTDQDLPFINYAQQKISIQDVKWLLSSHYQNTVFDPYTDHDEAGSLRSIGLNRNQETHILQIRSNVPSELAGIHWLAFGPNPFNELVPFYANVNDTPTAYQTTSPEFDTNSIYWLVRMIAVIGDADFKRYQPLIETFAEKNRLATLAIQKATDQYRGNQYEQHLLQANAAMAEIYETNTRSLLGKLVRQASANMTLRFSLDD</sequence>
<dbReference type="NCBIfam" id="NF033678">
    <property type="entry name" value="C69_fam_dipept"/>
    <property type="match status" value="1"/>
</dbReference>
<evidence type="ECO:0000313" key="7">
    <source>
        <dbReference type="EMBL" id="TYC50987.1"/>
    </source>
</evidence>
<dbReference type="Pfam" id="PF03577">
    <property type="entry name" value="Peptidase_C69"/>
    <property type="match status" value="1"/>
</dbReference>
<comment type="similarity">
    <text evidence="2 6">Belongs to the peptidase C69 family.</text>
</comment>
<evidence type="ECO:0000256" key="2">
    <source>
        <dbReference type="ARBA" id="ARBA00007225"/>
    </source>
</evidence>
<dbReference type="Proteomes" id="UP000371977">
    <property type="component" value="Unassembled WGS sequence"/>
</dbReference>
<proteinExistence type="inferred from homology"/>
<evidence type="ECO:0000313" key="8">
    <source>
        <dbReference type="Proteomes" id="UP000371977"/>
    </source>
</evidence>
<evidence type="ECO:0000256" key="4">
    <source>
        <dbReference type="ARBA" id="ARBA00022801"/>
    </source>
</evidence>
<dbReference type="PANTHER" id="PTHR12994:SF17">
    <property type="entry name" value="LD30995P"/>
    <property type="match status" value="1"/>
</dbReference>
<dbReference type="PANTHER" id="PTHR12994">
    <property type="entry name" value="SECERNIN"/>
    <property type="match status" value="1"/>
</dbReference>
<accession>A0A6C2CAI3</accession>